<keyword evidence="2" id="KW-1185">Reference proteome</keyword>
<dbReference type="AlphaFoldDB" id="A0AAD6XDC9"/>
<accession>A0AAD6XDC9</accession>
<dbReference type="Proteomes" id="UP001218188">
    <property type="component" value="Unassembled WGS sequence"/>
</dbReference>
<gene>
    <name evidence="1" type="ORF">C8F04DRAFT_1174655</name>
</gene>
<protein>
    <submittedName>
        <fullName evidence="1">Uncharacterized protein</fullName>
    </submittedName>
</protein>
<evidence type="ECO:0000313" key="2">
    <source>
        <dbReference type="Proteomes" id="UP001218188"/>
    </source>
</evidence>
<comment type="caution">
    <text evidence="1">The sequence shown here is derived from an EMBL/GenBank/DDBJ whole genome shotgun (WGS) entry which is preliminary data.</text>
</comment>
<organism evidence="1 2">
    <name type="scientific">Mycena alexandri</name>
    <dbReference type="NCBI Taxonomy" id="1745969"/>
    <lineage>
        <taxon>Eukaryota</taxon>
        <taxon>Fungi</taxon>
        <taxon>Dikarya</taxon>
        <taxon>Basidiomycota</taxon>
        <taxon>Agaricomycotina</taxon>
        <taxon>Agaricomycetes</taxon>
        <taxon>Agaricomycetidae</taxon>
        <taxon>Agaricales</taxon>
        <taxon>Marasmiineae</taxon>
        <taxon>Mycenaceae</taxon>
        <taxon>Mycena</taxon>
    </lineage>
</organism>
<reference evidence="1" key="1">
    <citation type="submission" date="2023-03" db="EMBL/GenBank/DDBJ databases">
        <title>Massive genome expansion in bonnet fungi (Mycena s.s.) driven by repeated elements and novel gene families across ecological guilds.</title>
        <authorList>
            <consortium name="Lawrence Berkeley National Laboratory"/>
            <person name="Harder C.B."/>
            <person name="Miyauchi S."/>
            <person name="Viragh M."/>
            <person name="Kuo A."/>
            <person name="Thoen E."/>
            <person name="Andreopoulos B."/>
            <person name="Lu D."/>
            <person name="Skrede I."/>
            <person name="Drula E."/>
            <person name="Henrissat B."/>
            <person name="Morin E."/>
            <person name="Kohler A."/>
            <person name="Barry K."/>
            <person name="LaButti K."/>
            <person name="Morin E."/>
            <person name="Salamov A."/>
            <person name="Lipzen A."/>
            <person name="Mereny Z."/>
            <person name="Hegedus B."/>
            <person name="Baldrian P."/>
            <person name="Stursova M."/>
            <person name="Weitz H."/>
            <person name="Taylor A."/>
            <person name="Grigoriev I.V."/>
            <person name="Nagy L.G."/>
            <person name="Martin F."/>
            <person name="Kauserud H."/>
        </authorList>
    </citation>
    <scope>NUCLEOTIDE SEQUENCE</scope>
    <source>
        <strain evidence="1">CBHHK200</strain>
    </source>
</reference>
<proteinExistence type="predicted"/>
<sequence length="210" mass="23341">MDPHDPQFLASRVKGVLGDKAAIQAWYSALPMNSKKCDNCSRYTKGSNCGDIDDTVRCAVCKARKMPRYYPLPPPTVAEHSFIDVNYSSQPATGASGHSNDHNLNSSDLDMPDIGTVSSSDWKIPQDHPLLAILQLQRDEIARLRGAIVDAAHKAQYFAMEHLYVFKAKLLNQARPLSVESQGFLDLIDRLEEVFSQLYFEIDSAVVPVC</sequence>
<name>A0AAD6XDC9_9AGAR</name>
<evidence type="ECO:0000313" key="1">
    <source>
        <dbReference type="EMBL" id="KAJ7044210.1"/>
    </source>
</evidence>
<dbReference type="EMBL" id="JARJCM010000007">
    <property type="protein sequence ID" value="KAJ7044210.1"/>
    <property type="molecule type" value="Genomic_DNA"/>
</dbReference>